<dbReference type="Gene3D" id="3.30.70.3500">
    <property type="entry name" value="MukB, hinge domain"/>
    <property type="match status" value="1"/>
</dbReference>
<evidence type="ECO:0000259" key="11">
    <source>
        <dbReference type="Pfam" id="PF04310"/>
    </source>
</evidence>
<keyword evidence="2 10" id="KW-0132">Cell division</keyword>
<evidence type="ECO:0000256" key="8">
    <source>
        <dbReference type="ARBA" id="ARBA00023125"/>
    </source>
</evidence>
<evidence type="ECO:0000256" key="1">
    <source>
        <dbReference type="ARBA" id="ARBA00022490"/>
    </source>
</evidence>
<evidence type="ECO:0000256" key="9">
    <source>
        <dbReference type="ARBA" id="ARBA00023306"/>
    </source>
</evidence>
<keyword evidence="6 10" id="KW-0175">Coiled coil</keyword>
<dbReference type="InterPro" id="IPR050308">
    <property type="entry name" value="MukB/SMC"/>
</dbReference>
<dbReference type="GO" id="GO:0006260">
    <property type="term" value="P:DNA replication"/>
    <property type="evidence" value="ECO:0007669"/>
    <property type="project" value="UniProtKB-UniRule"/>
</dbReference>
<keyword evidence="8 10" id="KW-0238">DNA-binding</keyword>
<dbReference type="Pfam" id="PF13558">
    <property type="entry name" value="SbcC_Walker_B"/>
    <property type="match status" value="1"/>
</dbReference>
<dbReference type="InterPro" id="IPR042501">
    <property type="entry name" value="MukB_hinge_sf"/>
</dbReference>
<dbReference type="GO" id="GO:0007059">
    <property type="term" value="P:chromosome segregation"/>
    <property type="evidence" value="ECO:0007669"/>
    <property type="project" value="UniProtKB-UniRule"/>
</dbReference>
<keyword evidence="4 10" id="KW-0159">Chromosome partition</keyword>
<keyword evidence="14" id="KW-1185">Reference proteome</keyword>
<feature type="coiled-coil region" evidence="10">
    <location>
        <begin position="384"/>
        <end position="512"/>
    </location>
</feature>
<dbReference type="InterPro" id="IPR012090">
    <property type="entry name" value="MukB"/>
</dbReference>
<dbReference type="PIRSF" id="PIRSF005246">
    <property type="entry name" value="MukB"/>
    <property type="match status" value="1"/>
</dbReference>
<feature type="domain" description="MukB N-terminal" evidence="11">
    <location>
        <begin position="44"/>
        <end position="268"/>
    </location>
</feature>
<evidence type="ECO:0000313" key="13">
    <source>
        <dbReference type="EMBL" id="ABR74762.1"/>
    </source>
</evidence>
<evidence type="ECO:0000256" key="4">
    <source>
        <dbReference type="ARBA" id="ARBA00022829"/>
    </source>
</evidence>
<feature type="coiled-coil region" evidence="10">
    <location>
        <begin position="594"/>
        <end position="628"/>
    </location>
</feature>
<feature type="region of interest" description="Flexible hinge" evidence="10">
    <location>
        <begin position="708"/>
        <end position="825"/>
    </location>
</feature>
<evidence type="ECO:0000313" key="14">
    <source>
        <dbReference type="Proteomes" id="UP000001114"/>
    </source>
</evidence>
<dbReference type="STRING" id="339671.Asuc_1403"/>
<dbReference type="Gene3D" id="1.20.58.850">
    <property type="match status" value="2"/>
</dbReference>
<dbReference type="GO" id="GO:0003677">
    <property type="term" value="F:DNA binding"/>
    <property type="evidence" value="ECO:0007669"/>
    <property type="project" value="UniProtKB-UniRule"/>
</dbReference>
<dbReference type="Pfam" id="PF16330">
    <property type="entry name" value="MukB_hinge"/>
    <property type="match status" value="1"/>
</dbReference>
<evidence type="ECO:0000256" key="7">
    <source>
        <dbReference type="ARBA" id="ARBA00023067"/>
    </source>
</evidence>
<comment type="subunit">
    <text evidence="10">Homodimerization via its hinge domain. Binds to DNA via its C-terminal region. Interacts, and probably forms a ternary complex, with MukE and MukF via its C-terminal region. The complex formation is stimulated by calcium or magnesium. Interacts with tubulin-related protein FtsZ.</text>
</comment>
<dbReference type="GO" id="GO:0051301">
    <property type="term" value="P:cell division"/>
    <property type="evidence" value="ECO:0007669"/>
    <property type="project" value="UniProtKB-KW"/>
</dbReference>
<dbReference type="NCBIfam" id="NF003422">
    <property type="entry name" value="PRK04863.1"/>
    <property type="match status" value="1"/>
</dbReference>
<organism evidence="13 14">
    <name type="scientific">Actinobacillus succinogenes (strain ATCC 55618 / DSM 22257 / CCUG 43843 / 130Z)</name>
    <dbReference type="NCBI Taxonomy" id="339671"/>
    <lineage>
        <taxon>Bacteria</taxon>
        <taxon>Pseudomonadati</taxon>
        <taxon>Pseudomonadota</taxon>
        <taxon>Gammaproteobacteria</taxon>
        <taxon>Pasteurellales</taxon>
        <taxon>Pasteurellaceae</taxon>
        <taxon>Actinobacillus</taxon>
    </lineage>
</organism>
<dbReference type="PANTHER" id="PTHR42963:SF1">
    <property type="entry name" value="DUF4476 DOMAIN-CONTAINING PROTEIN"/>
    <property type="match status" value="1"/>
</dbReference>
<evidence type="ECO:0000256" key="2">
    <source>
        <dbReference type="ARBA" id="ARBA00022618"/>
    </source>
</evidence>
<feature type="binding site" evidence="10">
    <location>
        <begin position="76"/>
        <end position="83"/>
    </location>
    <ligand>
        <name>ATP</name>
        <dbReference type="ChEBI" id="CHEBI:30616"/>
    </ligand>
</feature>
<dbReference type="SUPFAM" id="SSF52540">
    <property type="entry name" value="P-loop containing nucleoside triphosphate hydrolases"/>
    <property type="match status" value="1"/>
</dbReference>
<comment type="subcellular location">
    <subcellularLocation>
        <location evidence="10">Cytoplasm</location>
        <location evidence="10">Nucleoid</location>
    </subcellularLocation>
    <text evidence="10">Restricted to the nucleoid region.</text>
</comment>
<dbReference type="Pfam" id="PF04310">
    <property type="entry name" value="MukB"/>
    <property type="match status" value="1"/>
</dbReference>
<dbReference type="GO" id="GO:0030261">
    <property type="term" value="P:chromosome condensation"/>
    <property type="evidence" value="ECO:0007669"/>
    <property type="project" value="UniProtKB-KW"/>
</dbReference>
<dbReference type="eggNOG" id="COG3096">
    <property type="taxonomic scope" value="Bacteria"/>
</dbReference>
<dbReference type="OrthoDB" id="6722439at2"/>
<dbReference type="GO" id="GO:0005737">
    <property type="term" value="C:cytoplasm"/>
    <property type="evidence" value="ECO:0007669"/>
    <property type="project" value="UniProtKB-UniRule"/>
</dbReference>
<dbReference type="GO" id="GO:0009295">
    <property type="term" value="C:nucleoid"/>
    <property type="evidence" value="ECO:0007669"/>
    <property type="project" value="UniProtKB-SubCell"/>
</dbReference>
<dbReference type="Proteomes" id="UP000001114">
    <property type="component" value="Chromosome"/>
</dbReference>
<dbReference type="KEGG" id="asu:Asuc_1403"/>
<protein>
    <recommendedName>
        <fullName evidence="10">Chromosome partition protein MukB</fullName>
    </recommendedName>
    <alternativeName>
        <fullName evidence="10">Structural maintenance of chromosome-related protein</fullName>
    </alternativeName>
</protein>
<keyword evidence="1 10" id="KW-0963">Cytoplasm</keyword>
<feature type="coiled-coil region" evidence="10">
    <location>
        <begin position="1026"/>
        <end position="1053"/>
    </location>
</feature>
<keyword evidence="5 10" id="KW-0067">ATP-binding</keyword>
<evidence type="ECO:0000256" key="5">
    <source>
        <dbReference type="ARBA" id="ARBA00022840"/>
    </source>
</evidence>
<comment type="function">
    <text evidence="10">Plays a central role in chromosome condensation, segregation and cell cycle progression. Functions as a homodimer, which is essential for chromosome partition. Involved in negative DNA supercoiling in vivo, and by this means organize and compact chromosomes. May achieve or facilitate chromosome segregation by condensation DNA from both sides of a centrally located replisome during cell division.</text>
</comment>
<evidence type="ECO:0000256" key="6">
    <source>
        <dbReference type="ARBA" id="ARBA00023054"/>
    </source>
</evidence>
<sequence>MADFELEQDVLKTETVAEQIETADSEKTAENPTALSPFSVPAGVERGKFRSLTLINWNGFFARTFDLDALVTTLSGGNGAGKSTTMAGFVTALIPDLTLLHFRNTTEAGASGGSRDKGLHGKLRPGVCYAVLDTVNSRHQRTLVGVRLQQVAGRDKKVDLKTFSIQGVELSLNPTALFTEAVNERQAKVLNLTEVKDKIDEIGGQFKQYHSVADYHGMMFDLGIIPRRLRSSSDRSKFYKLIEASLYGGISSAITKSLRDYLLPENLGVRKAFQDMESALRENRMTLEAIKMTQADRDLFKHLITETTNYVASDYMRNANERRGNIETALNFRKEWYNAKSERDLSQHRLVDFSREAVELAESEKVLEVDHQSASDHLNLVLNALRHQEKIERYQDDVNELTEKLEEQKMVVETAGEQLESSQAQFEQIETEVDQIRSQLADYQQALDAQQTRALQYQQAVQALEKAKTLCGLADLAVKNVDEYHEEFAAQAETLTERVLELEQKMSISEAAKSQFDKAYRLVCKIAGEMPRSAAWESAKELLREYPTQKVQAAQTPQLRAKLHELEQRDVQRQSAVRLLAEFNQRAELNLTTADELEECYAEHEAIIDDLSDELAAQVEDRSVLRQKREQLTALYHKHAAKAPAWLTAQAALERLQEQCGEHFDDSQDVMNFMQAQLVKEREFTIQRDQLEHKRQQLDEQISRLSQPDGSEDARLNLLAERFGGVLLSELYDDVPFEDAPYFSALYGPARHAIVVRDLDTVKAQLSELEDCPDDLYLIEGDPSAFDDSVLAAQELEHGVVVQVSAREVRYSKFPEIPLFGRAAREKHLAELEAQRDEVAEAYAQRAFDVQKCQRLHQQLSQFVGLHLALAFLPNPEESMREINGERNEIERELTALSTNEQQIRIKLDTAKEKMQLLNKLIPQLAVIADDSLQDRIEETREQLDLAEQDESFIRQHGATLSQLEPIAATLQSDPEHYDRLKDELAQAATMQKQVQQKAFALADVVQRKAHFGYEDDVQTESNGLNEQLRRRLEQMQGQRDAQREQVRQKQAQFAQYNQVFIQLQSSFNSKNDLLKELLTEVNELGVRADEGAEERARIRKDELYQRLSANRQRRSYIEKQLTLIESEADNLTRRIRKAERDYKQQRELVVAAKVSWCVVSRLSRNSDVEKRLNRRELAYLSADELRSMSDKALGALRQAVADNEYLRDTLRLSEDSRKPENKVRFFIAVYQHLRERIRQDIIKTDDPIDAIEQMEIELNRLTDELTGREQKLAISSESVANIMRKTIQREQNRIRMLNQGLQNISFGQVKSVRLVVDIRDTHAMLLDALSGDQEEYQDLFTDNRITFSEAIAKLYQRLNPHIDMGQRTAQTIGEELLDYRNYLNLEVEVYRGADGWLRAESGALSTGEAIGTGMSILLMVVQSWEEESRRLRGKDILPCRLLFLDEAARLDGKSISTLFELCDRLDMQLLIAAPENISPEKGTTYKLVRKISGNQEHVHVVGLRGFGTAA</sequence>
<dbReference type="InterPro" id="IPR007406">
    <property type="entry name" value="MukB_N_dom"/>
</dbReference>
<evidence type="ECO:0000256" key="10">
    <source>
        <dbReference type="HAMAP-Rule" id="MF_01800"/>
    </source>
</evidence>
<gene>
    <name evidence="10" type="primary">mukB</name>
    <name evidence="13" type="ordered locus">Asuc_1403</name>
</gene>
<dbReference type="InterPro" id="IPR032520">
    <property type="entry name" value="MukB_hinge"/>
</dbReference>
<keyword evidence="7 10" id="KW-0226">DNA condensation</keyword>
<evidence type="ECO:0000256" key="3">
    <source>
        <dbReference type="ARBA" id="ARBA00022741"/>
    </source>
</evidence>
<feature type="domain" description="MukB hinge" evidence="12">
    <location>
        <begin position="687"/>
        <end position="852"/>
    </location>
</feature>
<accession>A6VP65</accession>
<feature type="coiled-coil region" evidence="10">
    <location>
        <begin position="1122"/>
        <end position="1149"/>
    </location>
</feature>
<dbReference type="HAMAP" id="MF_01800">
    <property type="entry name" value="MukB"/>
    <property type="match status" value="1"/>
</dbReference>
<comment type="similarity">
    <text evidence="10">Belongs to the SMC family. MukB subfamily.</text>
</comment>
<reference evidence="14" key="1">
    <citation type="journal article" date="2010" name="BMC Genomics">
        <title>A genomic perspective on the potential of Actinobacillus succinogenes for industrial succinate production.</title>
        <authorList>
            <person name="McKinlay J.B."/>
            <person name="Laivenieks M."/>
            <person name="Schindler B.D."/>
            <person name="McKinlay A.A."/>
            <person name="Siddaramappa S."/>
            <person name="Challacombe J.F."/>
            <person name="Lowry S.R."/>
            <person name="Clum A."/>
            <person name="Lapidus A.L."/>
            <person name="Burkhart K.B."/>
            <person name="Harkins V."/>
            <person name="Vieille C."/>
        </authorList>
    </citation>
    <scope>NUCLEOTIDE SEQUENCE [LARGE SCALE GENOMIC DNA]</scope>
    <source>
        <strain evidence="14">ATCC 55618 / DSM 22257 / CCUG 43843 / 130Z</strain>
    </source>
</reference>
<keyword evidence="3 10" id="KW-0547">Nucleotide-binding</keyword>
<dbReference type="PANTHER" id="PTHR42963">
    <property type="entry name" value="CHROMOSOME PARTITION PROTEIN MUKB"/>
    <property type="match status" value="1"/>
</dbReference>
<name>A6VP65_ACTSZ</name>
<dbReference type="HOGENOM" id="CLU_004430_0_0_6"/>
<evidence type="ECO:0000259" key="12">
    <source>
        <dbReference type="Pfam" id="PF16330"/>
    </source>
</evidence>
<keyword evidence="9 10" id="KW-0131">Cell cycle</keyword>
<dbReference type="GO" id="GO:0005524">
    <property type="term" value="F:ATP binding"/>
    <property type="evidence" value="ECO:0007669"/>
    <property type="project" value="UniProtKB-UniRule"/>
</dbReference>
<dbReference type="EMBL" id="CP000746">
    <property type="protein sequence ID" value="ABR74762.1"/>
    <property type="molecule type" value="Genomic_DNA"/>
</dbReference>
<comment type="domain">
    <text evidence="10">The hinge domain, which separates the large intramolecular coiled coil regions, allows the homodimerization, forming a V-shaped homodimer.</text>
</comment>
<proteinExistence type="inferred from homology"/>
<dbReference type="Gene3D" id="3.40.1140.10">
    <property type="match status" value="2"/>
</dbReference>
<dbReference type="InterPro" id="IPR027417">
    <property type="entry name" value="P-loop_NTPase"/>
</dbReference>